<dbReference type="KEGG" id="pfla:Pflav_032380"/>
<dbReference type="AlphaFoldDB" id="A0A6F8XSV3"/>
<organism evidence="1 2">
    <name type="scientific">Phytohabitans flavus</name>
    <dbReference type="NCBI Taxonomy" id="1076124"/>
    <lineage>
        <taxon>Bacteria</taxon>
        <taxon>Bacillati</taxon>
        <taxon>Actinomycetota</taxon>
        <taxon>Actinomycetes</taxon>
        <taxon>Micromonosporales</taxon>
        <taxon>Micromonosporaceae</taxon>
    </lineage>
</organism>
<dbReference type="Proteomes" id="UP000502508">
    <property type="component" value="Chromosome"/>
</dbReference>
<keyword evidence="2" id="KW-1185">Reference proteome</keyword>
<sequence>MQSPQVRLVNEIAVQFHHWAFDDAAEAIAAHIRTFWDPRMRSELLRRVETEPGELDPLALAAARLLDR</sequence>
<dbReference type="EMBL" id="AP022870">
    <property type="protein sequence ID" value="BCB76828.1"/>
    <property type="molecule type" value="Genomic_DNA"/>
</dbReference>
<name>A0A6F8XSV3_9ACTN</name>
<gene>
    <name evidence="1" type="ORF">Pflav_032380</name>
</gene>
<accession>A0A6F8XSV3</accession>
<reference evidence="1 2" key="2">
    <citation type="submission" date="2020-03" db="EMBL/GenBank/DDBJ databases">
        <authorList>
            <person name="Ichikawa N."/>
            <person name="Kimura A."/>
            <person name="Kitahashi Y."/>
            <person name="Uohara A."/>
        </authorList>
    </citation>
    <scope>NUCLEOTIDE SEQUENCE [LARGE SCALE GENOMIC DNA]</scope>
    <source>
        <strain evidence="1 2">NBRC 107702</strain>
    </source>
</reference>
<proteinExistence type="predicted"/>
<evidence type="ECO:0000313" key="2">
    <source>
        <dbReference type="Proteomes" id="UP000502508"/>
    </source>
</evidence>
<evidence type="ECO:0008006" key="3">
    <source>
        <dbReference type="Google" id="ProtNLM"/>
    </source>
</evidence>
<dbReference type="RefSeq" id="WP_173036782.1">
    <property type="nucleotide sequence ID" value="NZ_AP022870.1"/>
</dbReference>
<protein>
    <recommendedName>
        <fullName evidence="3">Formate dehydrogenase subunit delta</fullName>
    </recommendedName>
</protein>
<evidence type="ECO:0000313" key="1">
    <source>
        <dbReference type="EMBL" id="BCB76828.1"/>
    </source>
</evidence>
<dbReference type="Pfam" id="PF11390">
    <property type="entry name" value="FdsD"/>
    <property type="match status" value="1"/>
</dbReference>
<dbReference type="InterPro" id="IPR021074">
    <property type="entry name" value="Formate_DH_dsu"/>
</dbReference>
<reference evidence="1 2" key="1">
    <citation type="submission" date="2020-03" db="EMBL/GenBank/DDBJ databases">
        <title>Whole genome shotgun sequence of Phytohabitans flavus NBRC 107702.</title>
        <authorList>
            <person name="Komaki H."/>
            <person name="Tamura T."/>
        </authorList>
    </citation>
    <scope>NUCLEOTIDE SEQUENCE [LARGE SCALE GENOMIC DNA]</scope>
    <source>
        <strain evidence="1 2">NBRC 107702</strain>
    </source>
</reference>